<keyword evidence="4" id="KW-1185">Reference proteome</keyword>
<dbReference type="AlphaFoldDB" id="A0A1Z5JM24"/>
<feature type="transmembrane region" description="Helical" evidence="2">
    <location>
        <begin position="45"/>
        <end position="78"/>
    </location>
</feature>
<organism evidence="3 4">
    <name type="scientific">Fistulifera solaris</name>
    <name type="common">Oleaginous diatom</name>
    <dbReference type="NCBI Taxonomy" id="1519565"/>
    <lineage>
        <taxon>Eukaryota</taxon>
        <taxon>Sar</taxon>
        <taxon>Stramenopiles</taxon>
        <taxon>Ochrophyta</taxon>
        <taxon>Bacillariophyta</taxon>
        <taxon>Bacillariophyceae</taxon>
        <taxon>Bacillariophycidae</taxon>
        <taxon>Naviculales</taxon>
        <taxon>Naviculaceae</taxon>
        <taxon>Fistulifera</taxon>
    </lineage>
</organism>
<protein>
    <submittedName>
        <fullName evidence="3">Uncharacterized protein</fullName>
    </submittedName>
</protein>
<dbReference type="Proteomes" id="UP000198406">
    <property type="component" value="Unassembled WGS sequence"/>
</dbReference>
<dbReference type="InParanoid" id="A0A1Z5JM24"/>
<feature type="transmembrane region" description="Helical" evidence="2">
    <location>
        <begin position="127"/>
        <end position="148"/>
    </location>
</feature>
<name>A0A1Z5JM24_FISSO</name>
<evidence type="ECO:0000313" key="3">
    <source>
        <dbReference type="EMBL" id="GAX15057.1"/>
    </source>
</evidence>
<reference evidence="3 4" key="1">
    <citation type="journal article" date="2015" name="Plant Cell">
        <title>Oil accumulation by the oleaginous diatom Fistulifera solaris as revealed by the genome and transcriptome.</title>
        <authorList>
            <person name="Tanaka T."/>
            <person name="Maeda Y."/>
            <person name="Veluchamy A."/>
            <person name="Tanaka M."/>
            <person name="Abida H."/>
            <person name="Marechal E."/>
            <person name="Bowler C."/>
            <person name="Muto M."/>
            <person name="Sunaga Y."/>
            <person name="Tanaka M."/>
            <person name="Yoshino T."/>
            <person name="Taniguchi T."/>
            <person name="Fukuda Y."/>
            <person name="Nemoto M."/>
            <person name="Matsumoto M."/>
            <person name="Wong P.S."/>
            <person name="Aburatani S."/>
            <person name="Fujibuchi W."/>
        </authorList>
    </citation>
    <scope>NUCLEOTIDE SEQUENCE [LARGE SCALE GENOMIC DNA]</scope>
    <source>
        <strain evidence="3 4">JPCC DA0580</strain>
    </source>
</reference>
<feature type="transmembrane region" description="Helical" evidence="2">
    <location>
        <begin position="99"/>
        <end position="121"/>
    </location>
</feature>
<evidence type="ECO:0000313" key="4">
    <source>
        <dbReference type="Proteomes" id="UP000198406"/>
    </source>
</evidence>
<evidence type="ECO:0000256" key="1">
    <source>
        <dbReference type="SAM" id="MobiDB-lite"/>
    </source>
</evidence>
<keyword evidence="2" id="KW-0472">Membrane</keyword>
<feature type="region of interest" description="Disordered" evidence="1">
    <location>
        <begin position="435"/>
        <end position="458"/>
    </location>
</feature>
<feature type="region of interest" description="Disordered" evidence="1">
    <location>
        <begin position="254"/>
        <end position="274"/>
    </location>
</feature>
<accession>A0A1Z5JM24</accession>
<evidence type="ECO:0000256" key="2">
    <source>
        <dbReference type="SAM" id="Phobius"/>
    </source>
</evidence>
<comment type="caution">
    <text evidence="3">The sequence shown here is derived from an EMBL/GenBank/DDBJ whole genome shotgun (WGS) entry which is preliminary data.</text>
</comment>
<feature type="region of interest" description="Disordered" evidence="1">
    <location>
        <begin position="337"/>
        <end position="357"/>
    </location>
</feature>
<keyword evidence="2" id="KW-1133">Transmembrane helix</keyword>
<sequence>MTQRYSSSMVFLSLLLSTELSVLFNSAVVTTDVRRALEEESYHTVAFWIGIFVIVSAILSLLGLVATFTAWGMVSAVNEVNAHCVLRSSIGQYVAELPGNLIVGSIYTFSIWLILFFFLLLPVGFSSLLLLGITLGLLLHIITVFSAFGRIIMHSGAMGSNSIFDPDFEITLSPYSLHGNLLAKARDTLYNGSSIRRQYAETYPITSDLIVLDELKRQICPPRNDQPEFACDAPDTEDGFLPLILAGPWAKSEDSLDMSDQASNEAFQDEPQNRAFKKKQSSIFRVPIDVVRNPHVPQAAEFNQRTEVPIAQSWSRSSSHNTLEFIKDVTDAQVLPPMMPNHSTKENTNSQSSDELLSSESNYLENDFDALLGPPAMGSRNRLLGSWSLDDVSPSDVASTITPTRPVVLPNPGAEGVSNLDAVIDVQTSRLLKVQSRDDEQSRLLKAPGDENYGSTRA</sequence>
<proteinExistence type="predicted"/>
<gene>
    <name evidence="3" type="ORF">FisN_12Lh246</name>
</gene>
<dbReference type="EMBL" id="BDSP01000087">
    <property type="protein sequence ID" value="GAX15057.1"/>
    <property type="molecule type" value="Genomic_DNA"/>
</dbReference>
<keyword evidence="2" id="KW-0812">Transmembrane</keyword>